<comment type="caution">
    <text evidence="2">The sequence shown here is derived from an EMBL/GenBank/DDBJ whole genome shotgun (WGS) entry which is preliminary data.</text>
</comment>
<evidence type="ECO:0000313" key="2">
    <source>
        <dbReference type="EMBL" id="KAK3353608.1"/>
    </source>
</evidence>
<accession>A0AAJ0HJ05</accession>
<dbReference type="AlphaFoldDB" id="A0AAJ0HJ05"/>
<protein>
    <submittedName>
        <fullName evidence="2">Uncharacterized protein</fullName>
    </submittedName>
</protein>
<evidence type="ECO:0000313" key="3">
    <source>
        <dbReference type="Proteomes" id="UP001275084"/>
    </source>
</evidence>
<keyword evidence="3" id="KW-1185">Reference proteome</keyword>
<proteinExistence type="predicted"/>
<dbReference type="EMBL" id="JAUIQD010000004">
    <property type="protein sequence ID" value="KAK3353608.1"/>
    <property type="molecule type" value="Genomic_DNA"/>
</dbReference>
<sequence>MVWLGGLFVYCFTHDTTCIALHQVDSVCTQLNLPVNKSCYCFNTKKIFFCVTLFYLFLTTIASHLPRLRGSLQNCSS</sequence>
<reference evidence="2" key="1">
    <citation type="journal article" date="2023" name="Mol. Phylogenet. Evol.">
        <title>Genome-scale phylogeny and comparative genomics of the fungal order Sordariales.</title>
        <authorList>
            <person name="Hensen N."/>
            <person name="Bonometti L."/>
            <person name="Westerberg I."/>
            <person name="Brannstrom I.O."/>
            <person name="Guillou S."/>
            <person name="Cros-Aarteil S."/>
            <person name="Calhoun S."/>
            <person name="Haridas S."/>
            <person name="Kuo A."/>
            <person name="Mondo S."/>
            <person name="Pangilinan J."/>
            <person name="Riley R."/>
            <person name="LaButti K."/>
            <person name="Andreopoulos B."/>
            <person name="Lipzen A."/>
            <person name="Chen C."/>
            <person name="Yan M."/>
            <person name="Daum C."/>
            <person name="Ng V."/>
            <person name="Clum A."/>
            <person name="Steindorff A."/>
            <person name="Ohm R.A."/>
            <person name="Martin F."/>
            <person name="Silar P."/>
            <person name="Natvig D.O."/>
            <person name="Lalanne C."/>
            <person name="Gautier V."/>
            <person name="Ament-Velasquez S.L."/>
            <person name="Kruys A."/>
            <person name="Hutchinson M.I."/>
            <person name="Powell A.J."/>
            <person name="Barry K."/>
            <person name="Miller A.N."/>
            <person name="Grigoriev I.V."/>
            <person name="Debuchy R."/>
            <person name="Gladieux P."/>
            <person name="Hiltunen Thoren M."/>
            <person name="Johannesson H."/>
        </authorList>
    </citation>
    <scope>NUCLEOTIDE SEQUENCE</scope>
    <source>
        <strain evidence="2">CBS 955.72</strain>
    </source>
</reference>
<gene>
    <name evidence="2" type="ORF">B0T25DRAFT_217724</name>
</gene>
<reference evidence="2" key="2">
    <citation type="submission" date="2023-06" db="EMBL/GenBank/DDBJ databases">
        <authorList>
            <consortium name="Lawrence Berkeley National Laboratory"/>
            <person name="Haridas S."/>
            <person name="Hensen N."/>
            <person name="Bonometti L."/>
            <person name="Westerberg I."/>
            <person name="Brannstrom I.O."/>
            <person name="Guillou S."/>
            <person name="Cros-Aarteil S."/>
            <person name="Calhoun S."/>
            <person name="Kuo A."/>
            <person name="Mondo S."/>
            <person name="Pangilinan J."/>
            <person name="Riley R."/>
            <person name="Labutti K."/>
            <person name="Andreopoulos B."/>
            <person name="Lipzen A."/>
            <person name="Chen C."/>
            <person name="Yanf M."/>
            <person name="Daum C."/>
            <person name="Ng V."/>
            <person name="Clum A."/>
            <person name="Steindorff A."/>
            <person name="Ohm R."/>
            <person name="Martin F."/>
            <person name="Silar P."/>
            <person name="Natvig D."/>
            <person name="Lalanne C."/>
            <person name="Gautier V."/>
            <person name="Ament-Velasquez S.L."/>
            <person name="Kruys A."/>
            <person name="Hutchinson M.I."/>
            <person name="Powell A.J."/>
            <person name="Barry K."/>
            <person name="Miller A.N."/>
            <person name="Grigoriev I.V."/>
            <person name="Debuchy R."/>
            <person name="Gladieux P."/>
            <person name="Thoren M.H."/>
            <person name="Johannesson H."/>
        </authorList>
    </citation>
    <scope>NUCLEOTIDE SEQUENCE</scope>
    <source>
        <strain evidence="2">CBS 955.72</strain>
    </source>
</reference>
<dbReference type="Proteomes" id="UP001275084">
    <property type="component" value="Unassembled WGS sequence"/>
</dbReference>
<evidence type="ECO:0000256" key="1">
    <source>
        <dbReference type="SAM" id="Phobius"/>
    </source>
</evidence>
<name>A0AAJ0HJ05_9PEZI</name>
<organism evidence="2 3">
    <name type="scientific">Lasiosphaeria hispida</name>
    <dbReference type="NCBI Taxonomy" id="260671"/>
    <lineage>
        <taxon>Eukaryota</taxon>
        <taxon>Fungi</taxon>
        <taxon>Dikarya</taxon>
        <taxon>Ascomycota</taxon>
        <taxon>Pezizomycotina</taxon>
        <taxon>Sordariomycetes</taxon>
        <taxon>Sordariomycetidae</taxon>
        <taxon>Sordariales</taxon>
        <taxon>Lasiosphaeriaceae</taxon>
        <taxon>Lasiosphaeria</taxon>
    </lineage>
</organism>
<feature type="transmembrane region" description="Helical" evidence="1">
    <location>
        <begin position="47"/>
        <end position="65"/>
    </location>
</feature>
<keyword evidence="1" id="KW-0472">Membrane</keyword>
<keyword evidence="1" id="KW-1133">Transmembrane helix</keyword>
<keyword evidence="1" id="KW-0812">Transmembrane</keyword>